<dbReference type="PANTHER" id="PTHR19848">
    <property type="entry name" value="WD40 REPEAT PROTEIN"/>
    <property type="match status" value="1"/>
</dbReference>
<dbReference type="Gene3D" id="2.130.10.10">
    <property type="entry name" value="YVTN repeat-like/Quinoprotein amine dehydrogenase"/>
    <property type="match status" value="1"/>
</dbReference>
<feature type="repeat" description="WD" evidence="3">
    <location>
        <begin position="537"/>
        <end position="559"/>
    </location>
</feature>
<gene>
    <name evidence="5" type="ORF">CTheo_2901</name>
</gene>
<dbReference type="PROSITE" id="PS50082">
    <property type="entry name" value="WD_REPEATS_2"/>
    <property type="match status" value="1"/>
</dbReference>
<dbReference type="Pfam" id="PF00400">
    <property type="entry name" value="WD40"/>
    <property type="match status" value="2"/>
</dbReference>
<evidence type="ECO:0000256" key="3">
    <source>
        <dbReference type="PROSITE-ProRule" id="PRU00221"/>
    </source>
</evidence>
<reference evidence="5" key="1">
    <citation type="journal article" date="2019" name="Fungal Biol. Biotechnol.">
        <title>Draft genome sequence of fastidious pathogen Ceratobasidium theobromae, which causes vascular-streak dieback in Theobroma cacao.</title>
        <authorList>
            <person name="Ali S.S."/>
            <person name="Asman A."/>
            <person name="Shao J."/>
            <person name="Firmansyah A.P."/>
            <person name="Susilo A.W."/>
            <person name="Rosmana A."/>
            <person name="McMahon P."/>
            <person name="Junaid M."/>
            <person name="Guest D."/>
            <person name="Kheng T.Y."/>
            <person name="Meinhardt L.W."/>
            <person name="Bailey B.A."/>
        </authorList>
    </citation>
    <scope>NUCLEOTIDE SEQUENCE [LARGE SCALE GENOMIC DNA]</scope>
    <source>
        <strain evidence="5">CT2</strain>
    </source>
</reference>
<dbReference type="InterPro" id="IPR001680">
    <property type="entry name" value="WD40_rpt"/>
</dbReference>
<sequence>MSLRLGPSRTGQPQQIKHPPPKNNPNAGPQFAIIVDSDSEPEVIMVDADSDSDIEFMGFNNITSKKIPLVAPSKQDEYSDEESIPEGFELWEPTKPLKLSIRAIEPKCEAGDNEEHELAWNPPTMSWMHEYCTGTRSAGAFIETRRTAVEAPASGQLVGDYSFGVASSRPSSAHRRSRYGAPTRETINYFETSFLYSRAMTRIPGLNAPRGAVNFIAQTRGYVAVGRTHEEEVVYDEGGLVLWKVRDQKARDIPAHVTESHTGRNPNELDLERKQHSVATLAFDPASNLTLLSAGHDNTVQQWLICEETDTVECVGSEHVRKPGYMEYHPNGGIAAIGCADGLRLFNTTETLEQRHHSSWKRKGHETVSAAWGTGRSFDTIVAGTQRSDFILGRLMFIDANVGRSIVSTESEACSTLSIDPTGTITAFTGSGRGGNPRRHILRLYDVQRSGWQGTSQIGIPSSKTEGNGEVIVAAWSPDGVHLACARDDDSVDVFDIRWLGQKQCMLVFKHDTGGNIVGDSESFGVQGLAWFGSEKLVSGGADHCVRLWDVRRDESCNVLATLSGGVGCLIGSENPELFPIIAGDLLGNTYYLPNPQLIPGP</sequence>
<keyword evidence="6" id="KW-1185">Reference proteome</keyword>
<dbReference type="PANTHER" id="PTHR19848:SF8">
    <property type="entry name" value="F-BOX AND WD REPEAT DOMAIN CONTAINING 7"/>
    <property type="match status" value="1"/>
</dbReference>
<keyword evidence="2" id="KW-0677">Repeat</keyword>
<dbReference type="PROSITE" id="PS00678">
    <property type="entry name" value="WD_REPEATS_1"/>
    <property type="match status" value="1"/>
</dbReference>
<dbReference type="AlphaFoldDB" id="A0A5N5QPS5"/>
<comment type="caution">
    <text evidence="5">The sequence shown here is derived from an EMBL/GenBank/DDBJ whole genome shotgun (WGS) entry which is preliminary data.</text>
</comment>
<evidence type="ECO:0000313" key="5">
    <source>
        <dbReference type="EMBL" id="KAB5593608.1"/>
    </source>
</evidence>
<feature type="region of interest" description="Disordered" evidence="4">
    <location>
        <begin position="1"/>
        <end position="30"/>
    </location>
</feature>
<dbReference type="Proteomes" id="UP000383932">
    <property type="component" value="Unassembled WGS sequence"/>
</dbReference>
<dbReference type="SUPFAM" id="SSF50978">
    <property type="entry name" value="WD40 repeat-like"/>
    <property type="match status" value="1"/>
</dbReference>
<proteinExistence type="predicted"/>
<evidence type="ECO:0000256" key="1">
    <source>
        <dbReference type="ARBA" id="ARBA00022574"/>
    </source>
</evidence>
<dbReference type="InterPro" id="IPR015943">
    <property type="entry name" value="WD40/YVTN_repeat-like_dom_sf"/>
</dbReference>
<name>A0A5N5QPS5_9AGAM</name>
<evidence type="ECO:0008006" key="7">
    <source>
        <dbReference type="Google" id="ProtNLM"/>
    </source>
</evidence>
<dbReference type="InterPro" id="IPR019775">
    <property type="entry name" value="WD40_repeat_CS"/>
</dbReference>
<keyword evidence="1 3" id="KW-0853">WD repeat</keyword>
<accession>A0A5N5QPS5</accession>
<protein>
    <recommendedName>
        <fullName evidence="7">WD40 repeat-like protein</fullName>
    </recommendedName>
</protein>
<organism evidence="5 6">
    <name type="scientific">Ceratobasidium theobromae</name>
    <dbReference type="NCBI Taxonomy" id="1582974"/>
    <lineage>
        <taxon>Eukaryota</taxon>
        <taxon>Fungi</taxon>
        <taxon>Dikarya</taxon>
        <taxon>Basidiomycota</taxon>
        <taxon>Agaricomycotina</taxon>
        <taxon>Agaricomycetes</taxon>
        <taxon>Cantharellales</taxon>
        <taxon>Ceratobasidiaceae</taxon>
        <taxon>Ceratobasidium</taxon>
    </lineage>
</organism>
<dbReference type="OrthoDB" id="10248252at2759"/>
<dbReference type="SMART" id="SM00320">
    <property type="entry name" value="WD40"/>
    <property type="match status" value="4"/>
</dbReference>
<evidence type="ECO:0000313" key="6">
    <source>
        <dbReference type="Proteomes" id="UP000383932"/>
    </source>
</evidence>
<reference evidence="5" key="2">
    <citation type="submission" date="2019-04" db="EMBL/GenBank/DDBJ databases">
        <authorList>
            <person name="Ali S."/>
            <person name="Shao J."/>
            <person name="Asman A."/>
            <person name="Bailey B."/>
        </authorList>
    </citation>
    <scope>NUCLEOTIDE SEQUENCE</scope>
    <source>
        <strain evidence="5">CT2</strain>
    </source>
</reference>
<evidence type="ECO:0000256" key="4">
    <source>
        <dbReference type="SAM" id="MobiDB-lite"/>
    </source>
</evidence>
<dbReference type="InterPro" id="IPR036322">
    <property type="entry name" value="WD40_repeat_dom_sf"/>
</dbReference>
<dbReference type="EMBL" id="SSOP01000033">
    <property type="protein sequence ID" value="KAB5593608.1"/>
    <property type="molecule type" value="Genomic_DNA"/>
</dbReference>
<evidence type="ECO:0000256" key="2">
    <source>
        <dbReference type="ARBA" id="ARBA00022737"/>
    </source>
</evidence>